<dbReference type="EMBL" id="LZNA01000041">
    <property type="protein sequence ID" value="OBX79598.1"/>
    <property type="molecule type" value="Genomic_DNA"/>
</dbReference>
<feature type="transmembrane region" description="Helical" evidence="9">
    <location>
        <begin position="196"/>
        <end position="219"/>
    </location>
</feature>
<evidence type="ECO:0000256" key="1">
    <source>
        <dbReference type="ARBA" id="ARBA00004651"/>
    </source>
</evidence>
<evidence type="ECO:0000313" key="11">
    <source>
        <dbReference type="EMBL" id="OBX79598.1"/>
    </source>
</evidence>
<dbReference type="GO" id="GO:0005886">
    <property type="term" value="C:plasma membrane"/>
    <property type="evidence" value="ECO:0007669"/>
    <property type="project" value="UniProtKB-SubCell"/>
</dbReference>
<reference evidence="11 12" key="1">
    <citation type="submission" date="2016-06" db="EMBL/GenBank/DDBJ databases">
        <title>Draft genome of Moraxella atlantae CCUG 59586.</title>
        <authorList>
            <person name="Salva-Serra F."/>
            <person name="Engstrom-Jakobsson H."/>
            <person name="Thorell K."/>
            <person name="Gonzales-Siles L."/>
            <person name="Karlsson R."/>
            <person name="Boulund F."/>
            <person name="Engstrand L."/>
            <person name="Kristiansson E."/>
            <person name="Moore E."/>
        </authorList>
    </citation>
    <scope>NUCLEOTIDE SEQUENCE [LARGE SCALE GENOMIC DNA]</scope>
    <source>
        <strain evidence="11 12">CCUG 59586</strain>
    </source>
</reference>
<dbReference type="Pfam" id="PF00999">
    <property type="entry name" value="Na_H_Exchanger"/>
    <property type="match status" value="1"/>
</dbReference>
<dbReference type="PANTHER" id="PTHR32507">
    <property type="entry name" value="NA(+)/H(+) ANTIPORTER 1"/>
    <property type="match status" value="1"/>
</dbReference>
<dbReference type="PANTHER" id="PTHR32507:SF8">
    <property type="entry name" value="CNH1P"/>
    <property type="match status" value="1"/>
</dbReference>
<feature type="transmembrane region" description="Helical" evidence="9">
    <location>
        <begin position="318"/>
        <end position="339"/>
    </location>
</feature>
<protein>
    <submittedName>
        <fullName evidence="11">Sodium:proton antiporter</fullName>
    </submittedName>
</protein>
<comment type="subcellular location">
    <subcellularLocation>
        <location evidence="1">Cell membrane</location>
        <topology evidence="1">Multi-pass membrane protein</topology>
    </subcellularLocation>
</comment>
<keyword evidence="2" id="KW-0813">Transport</keyword>
<keyword evidence="6 9" id="KW-1133">Transmembrane helix</keyword>
<dbReference type="RefSeq" id="WP_067337332.1">
    <property type="nucleotide sequence ID" value="NZ_CP171132.1"/>
</dbReference>
<keyword evidence="5 9" id="KW-0812">Transmembrane</keyword>
<feature type="transmembrane region" description="Helical" evidence="9">
    <location>
        <begin position="6"/>
        <end position="25"/>
    </location>
</feature>
<evidence type="ECO:0000256" key="2">
    <source>
        <dbReference type="ARBA" id="ARBA00022448"/>
    </source>
</evidence>
<keyword evidence="3" id="KW-0050">Antiport</keyword>
<feature type="transmembrane region" description="Helical" evidence="9">
    <location>
        <begin position="351"/>
        <end position="372"/>
    </location>
</feature>
<dbReference type="Gene3D" id="1.20.1530.20">
    <property type="match status" value="1"/>
</dbReference>
<feature type="transmembrane region" description="Helical" evidence="9">
    <location>
        <begin position="37"/>
        <end position="54"/>
    </location>
</feature>
<evidence type="ECO:0000256" key="8">
    <source>
        <dbReference type="ARBA" id="ARBA00023136"/>
    </source>
</evidence>
<evidence type="ECO:0000256" key="9">
    <source>
        <dbReference type="SAM" id="Phobius"/>
    </source>
</evidence>
<evidence type="ECO:0000256" key="5">
    <source>
        <dbReference type="ARBA" id="ARBA00022692"/>
    </source>
</evidence>
<keyword evidence="7" id="KW-0406">Ion transport</keyword>
<evidence type="ECO:0000256" key="6">
    <source>
        <dbReference type="ARBA" id="ARBA00022989"/>
    </source>
</evidence>
<feature type="transmembrane region" description="Helical" evidence="9">
    <location>
        <begin position="384"/>
        <end position="407"/>
    </location>
</feature>
<dbReference type="InterPro" id="IPR006153">
    <property type="entry name" value="Cation/H_exchanger_TM"/>
</dbReference>
<feature type="transmembrane region" description="Helical" evidence="9">
    <location>
        <begin position="231"/>
        <end position="249"/>
    </location>
</feature>
<feature type="transmembrane region" description="Helical" evidence="9">
    <location>
        <begin position="292"/>
        <end position="312"/>
    </location>
</feature>
<evidence type="ECO:0000313" key="12">
    <source>
        <dbReference type="Proteomes" id="UP000092616"/>
    </source>
</evidence>
<keyword evidence="12" id="KW-1185">Reference proteome</keyword>
<feature type="domain" description="Cation/H+ exchanger transmembrane" evidence="10">
    <location>
        <begin position="20"/>
        <end position="408"/>
    </location>
</feature>
<accession>A0A1B8QDC2</accession>
<evidence type="ECO:0000256" key="7">
    <source>
        <dbReference type="ARBA" id="ARBA00023065"/>
    </source>
</evidence>
<keyword evidence="4" id="KW-1003">Cell membrane</keyword>
<evidence type="ECO:0000259" key="10">
    <source>
        <dbReference type="Pfam" id="PF00999"/>
    </source>
</evidence>
<feature type="transmembrane region" description="Helical" evidence="9">
    <location>
        <begin position="94"/>
        <end position="115"/>
    </location>
</feature>
<dbReference type="GO" id="GO:1902600">
    <property type="term" value="P:proton transmembrane transport"/>
    <property type="evidence" value="ECO:0007669"/>
    <property type="project" value="InterPro"/>
</dbReference>
<sequence>MIEYYNLLLLMVGIAFLFGAFFVYFPKKLPVSLPMMLVVFGMLIGYFVKGLPAFNPLNYSVEIEKVTELVVLLSLVGCGIKLDSPLRWKTWRPAVRLLAVTMPLCILAMVVMGYYVFGLSIAAAVLLGAALAPTDPVLAASIQVGPPNQNEDEDVTRFSLTAEAGLNDGLAFPFVFLALALAASANQNQGFDLHDWLHWFGVDVVWKIGAGVGVGFLVGKFLAKCLFSQKNPGCVQQGFMVIALMLISYGLSELVHGYGFLGVFIASLTFRRQEADNKYHEKLHNFAEQTEGLFMALVMVFLGLLLGQIFASSANVTWQVYVVSLVFLLLVRPIAGVLGLIDLPMSWSERLVTGGLGIRGIGTFYYIAYTINQDLFSANEEIKIWVICVVTVALSVFIHGLTANRLLKMTK</sequence>
<dbReference type="AlphaFoldDB" id="A0A1B8QDC2"/>
<dbReference type="Proteomes" id="UP000092616">
    <property type="component" value="Unassembled WGS sequence"/>
</dbReference>
<dbReference type="InterPro" id="IPR038770">
    <property type="entry name" value="Na+/solute_symporter_sf"/>
</dbReference>
<dbReference type="GO" id="GO:0015297">
    <property type="term" value="F:antiporter activity"/>
    <property type="evidence" value="ECO:0007669"/>
    <property type="project" value="UniProtKB-KW"/>
</dbReference>
<organism evidence="11 12">
    <name type="scientific">Faucicola atlantae</name>
    <dbReference type="NCBI Taxonomy" id="34059"/>
    <lineage>
        <taxon>Bacteria</taxon>
        <taxon>Pseudomonadati</taxon>
        <taxon>Pseudomonadota</taxon>
        <taxon>Gammaproteobacteria</taxon>
        <taxon>Moraxellales</taxon>
        <taxon>Moraxellaceae</taxon>
        <taxon>Faucicola</taxon>
    </lineage>
</organism>
<keyword evidence="8 9" id="KW-0472">Membrane</keyword>
<gene>
    <name evidence="11" type="ORF">A9306_08725</name>
</gene>
<comment type="caution">
    <text evidence="11">The sequence shown here is derived from an EMBL/GenBank/DDBJ whole genome shotgun (WGS) entry which is preliminary data.</text>
</comment>
<proteinExistence type="predicted"/>
<name>A0A1B8QDC2_9GAMM</name>
<evidence type="ECO:0000256" key="4">
    <source>
        <dbReference type="ARBA" id="ARBA00022475"/>
    </source>
</evidence>
<evidence type="ECO:0000256" key="3">
    <source>
        <dbReference type="ARBA" id="ARBA00022449"/>
    </source>
</evidence>